<dbReference type="Gene3D" id="3.40.50.1000">
    <property type="entry name" value="HAD superfamily/HAD-like"/>
    <property type="match status" value="1"/>
</dbReference>
<comment type="caution">
    <text evidence="1">The sequence shown here is derived from an EMBL/GenBank/DDBJ whole genome shotgun (WGS) entry which is preliminary data.</text>
</comment>
<accession>A0A6M0RME3</accession>
<dbReference type="EMBL" id="QXHD01000004">
    <property type="protein sequence ID" value="NEZ56871.1"/>
    <property type="molecule type" value="Genomic_DNA"/>
</dbReference>
<keyword evidence="2" id="KW-1185">Reference proteome</keyword>
<proteinExistence type="predicted"/>
<name>A0A6M0RME3_9CYAN</name>
<dbReference type="InterPro" id="IPR036412">
    <property type="entry name" value="HAD-like_sf"/>
</dbReference>
<dbReference type="InterPro" id="IPR023214">
    <property type="entry name" value="HAD_sf"/>
</dbReference>
<dbReference type="Proteomes" id="UP000481033">
    <property type="component" value="Unassembled WGS sequence"/>
</dbReference>
<organism evidence="1 2">
    <name type="scientific">Adonisia turfae CCMR0081</name>
    <dbReference type="NCBI Taxonomy" id="2292702"/>
    <lineage>
        <taxon>Bacteria</taxon>
        <taxon>Bacillati</taxon>
        <taxon>Cyanobacteriota</taxon>
        <taxon>Adonisia</taxon>
        <taxon>Adonisia turfae</taxon>
    </lineage>
</organism>
<dbReference type="RefSeq" id="WP_163698859.1">
    <property type="nucleotide sequence ID" value="NZ_QXHD01000004.1"/>
</dbReference>
<keyword evidence="1" id="KW-0378">Hydrolase</keyword>
<sequence length="269" mass="30831">MQPDVLAFDFDGVICDGLIEYFQTAWRAYCKLFKPDSLEPPKGLAKQFYPLRPVIETGWEMPMLLRALVSGKTAEEIIPGWPTLALPFLEETQLTQAEAAKILDGERDHWIATDLDNWLAQHRFYPNMLTVLQASLEKRPTYIVSTKEGRFIQQLLKQSGVAMPAENILGKEVKRPKYETLRLLTASHMAQTETDQEVQGYHPAPPSIWFIEDRIKALQSVKKQPDLDHVELFLADWGYNLGPERQAAQEDDRIHLLSLDSIVQRFDIV</sequence>
<evidence type="ECO:0000313" key="1">
    <source>
        <dbReference type="EMBL" id="NEZ56871.1"/>
    </source>
</evidence>
<dbReference type="AlphaFoldDB" id="A0A6M0RME3"/>
<reference evidence="1 2" key="1">
    <citation type="journal article" date="2020" name="Microb. Ecol.">
        <title>Ecogenomics of the Marine Benthic Filamentous Cyanobacterium Adonisia.</title>
        <authorList>
            <person name="Walter J.M."/>
            <person name="Coutinho F.H."/>
            <person name="Leomil L."/>
            <person name="Hargreaves P.I."/>
            <person name="Campeao M.E."/>
            <person name="Vieira V.V."/>
            <person name="Silva B.S."/>
            <person name="Fistarol G.O."/>
            <person name="Salomon P.S."/>
            <person name="Sawabe T."/>
            <person name="Mino S."/>
            <person name="Hosokawa M."/>
            <person name="Miyashita H."/>
            <person name="Maruyama F."/>
            <person name="van Verk M.C."/>
            <person name="Dutilh B.E."/>
            <person name="Thompson C.C."/>
            <person name="Thompson F.L."/>
        </authorList>
    </citation>
    <scope>NUCLEOTIDE SEQUENCE [LARGE SCALE GENOMIC DNA]</scope>
    <source>
        <strain evidence="1 2">CCMR0081</strain>
    </source>
</reference>
<evidence type="ECO:0000313" key="2">
    <source>
        <dbReference type="Proteomes" id="UP000481033"/>
    </source>
</evidence>
<dbReference type="GO" id="GO:0016787">
    <property type="term" value="F:hydrolase activity"/>
    <property type="evidence" value="ECO:0007669"/>
    <property type="project" value="UniProtKB-KW"/>
</dbReference>
<protein>
    <submittedName>
        <fullName evidence="1">HAD family hydrolase</fullName>
    </submittedName>
</protein>
<gene>
    <name evidence="1" type="ORF">DXZ20_14520</name>
</gene>
<dbReference type="SUPFAM" id="SSF56784">
    <property type="entry name" value="HAD-like"/>
    <property type="match status" value="1"/>
</dbReference>